<organism evidence="1 2">
    <name type="scientific">Symbiodinium natans</name>
    <dbReference type="NCBI Taxonomy" id="878477"/>
    <lineage>
        <taxon>Eukaryota</taxon>
        <taxon>Sar</taxon>
        <taxon>Alveolata</taxon>
        <taxon>Dinophyceae</taxon>
        <taxon>Suessiales</taxon>
        <taxon>Symbiodiniaceae</taxon>
        <taxon>Symbiodinium</taxon>
    </lineage>
</organism>
<evidence type="ECO:0000313" key="1">
    <source>
        <dbReference type="EMBL" id="CAE7204572.1"/>
    </source>
</evidence>
<protein>
    <submittedName>
        <fullName evidence="1">MDR1 protein</fullName>
    </submittedName>
</protein>
<evidence type="ECO:0000313" key="2">
    <source>
        <dbReference type="Proteomes" id="UP000604046"/>
    </source>
</evidence>
<proteinExistence type="predicted"/>
<reference evidence="1" key="1">
    <citation type="submission" date="2021-02" db="EMBL/GenBank/DDBJ databases">
        <authorList>
            <person name="Dougan E. K."/>
            <person name="Rhodes N."/>
            <person name="Thang M."/>
            <person name="Chan C."/>
        </authorList>
    </citation>
    <scope>NUCLEOTIDE SEQUENCE</scope>
</reference>
<comment type="caution">
    <text evidence="1">The sequence shown here is derived from an EMBL/GenBank/DDBJ whole genome shotgun (WGS) entry which is preliminary data.</text>
</comment>
<dbReference type="EMBL" id="CAJNDS010000424">
    <property type="protein sequence ID" value="CAE7204572.1"/>
    <property type="molecule type" value="Genomic_DNA"/>
</dbReference>
<accession>A0A812JB41</accession>
<dbReference type="Proteomes" id="UP000604046">
    <property type="component" value="Unassembled WGS sequence"/>
</dbReference>
<gene>
    <name evidence="1" type="primary">MDR1</name>
    <name evidence="1" type="ORF">SNAT2548_LOCUS6371</name>
</gene>
<dbReference type="AlphaFoldDB" id="A0A812JB41"/>
<dbReference type="OrthoDB" id="10617159at2759"/>
<keyword evidence="2" id="KW-1185">Reference proteome</keyword>
<name>A0A812JB41_9DINO</name>
<sequence>MQVTSWHSYVLSGSPEIGSPCLESEKGSPIPTARQAIVAQATQVATPVATPMAAAVAMPAALPVPIRRPVVVNHLPQKFMPCPYPARSAQAVPQTRVTPVGGIKWVRVIPGVPAPRLPQPTVVVHYLPVARVLAPTASYSPLAQGMECREACCCAASALSLR</sequence>